<dbReference type="InterPro" id="IPR008942">
    <property type="entry name" value="ENTH_VHS"/>
</dbReference>
<dbReference type="SUPFAM" id="SSF89009">
    <property type="entry name" value="GAT-like domain"/>
    <property type="match status" value="1"/>
</dbReference>
<organism evidence="15 16">
    <name type="scientific">Chytriomyces confervae</name>
    <dbReference type="NCBI Taxonomy" id="246404"/>
    <lineage>
        <taxon>Eukaryota</taxon>
        <taxon>Fungi</taxon>
        <taxon>Fungi incertae sedis</taxon>
        <taxon>Chytridiomycota</taxon>
        <taxon>Chytridiomycota incertae sedis</taxon>
        <taxon>Chytridiomycetes</taxon>
        <taxon>Chytridiales</taxon>
        <taxon>Chytriomycetaceae</taxon>
        <taxon>Chytriomyces</taxon>
    </lineage>
</organism>
<evidence type="ECO:0000256" key="4">
    <source>
        <dbReference type="ARBA" id="ARBA00017923"/>
    </source>
</evidence>
<dbReference type="Gene3D" id="1.25.40.90">
    <property type="match status" value="1"/>
</dbReference>
<feature type="compositionally biased region" description="Low complexity" evidence="12">
    <location>
        <begin position="504"/>
        <end position="526"/>
    </location>
</feature>
<dbReference type="PROSITE" id="PS50002">
    <property type="entry name" value="SH3"/>
    <property type="match status" value="1"/>
</dbReference>
<keyword evidence="10" id="KW-0472">Membrane</keyword>
<dbReference type="Pfam" id="PF03127">
    <property type="entry name" value="GAT"/>
    <property type="match status" value="1"/>
</dbReference>
<feature type="region of interest" description="Disordered" evidence="12">
    <location>
        <begin position="504"/>
        <end position="560"/>
    </location>
</feature>
<dbReference type="PANTHER" id="PTHR45929">
    <property type="entry name" value="JAK PATHWAY SIGNAL TRANSDUCTION ADAPTOR MOLECULE"/>
    <property type="match status" value="1"/>
</dbReference>
<evidence type="ECO:0000256" key="8">
    <source>
        <dbReference type="ARBA" id="ARBA00022753"/>
    </source>
</evidence>
<evidence type="ECO:0000256" key="7">
    <source>
        <dbReference type="ARBA" id="ARBA00022448"/>
    </source>
</evidence>
<name>A0A507EKT9_9FUNG</name>
<dbReference type="PROSITE" id="PS50330">
    <property type="entry name" value="UIM"/>
    <property type="match status" value="1"/>
</dbReference>
<keyword evidence="16" id="KW-1185">Reference proteome</keyword>
<dbReference type="EMBL" id="QEAP01000523">
    <property type="protein sequence ID" value="TPX64869.1"/>
    <property type="molecule type" value="Genomic_DNA"/>
</dbReference>
<dbReference type="PANTHER" id="PTHR45929:SF3">
    <property type="entry name" value="JAK PATHWAY SIGNAL TRANSDUCTION ADAPTOR MOLECULE"/>
    <property type="match status" value="1"/>
</dbReference>
<evidence type="ECO:0000256" key="10">
    <source>
        <dbReference type="ARBA" id="ARBA00023136"/>
    </source>
</evidence>
<keyword evidence="9" id="KW-0653">Protein transport</keyword>
<dbReference type="InterPro" id="IPR002014">
    <property type="entry name" value="VHS_dom"/>
</dbReference>
<dbReference type="PROSITE" id="PS50179">
    <property type="entry name" value="VHS"/>
    <property type="match status" value="1"/>
</dbReference>
<evidence type="ECO:0000313" key="16">
    <source>
        <dbReference type="Proteomes" id="UP000320333"/>
    </source>
</evidence>
<evidence type="ECO:0000256" key="3">
    <source>
        <dbReference type="ARBA" id="ARBA00009666"/>
    </source>
</evidence>
<dbReference type="SMART" id="SM00326">
    <property type="entry name" value="SH3"/>
    <property type="match status" value="1"/>
</dbReference>
<evidence type="ECO:0000256" key="9">
    <source>
        <dbReference type="ARBA" id="ARBA00022927"/>
    </source>
</evidence>
<dbReference type="SUPFAM" id="SSF50044">
    <property type="entry name" value="SH3-domain"/>
    <property type="match status" value="1"/>
</dbReference>
<dbReference type="SMART" id="SM00288">
    <property type="entry name" value="VHS"/>
    <property type="match status" value="1"/>
</dbReference>
<feature type="region of interest" description="Disordered" evidence="12">
    <location>
        <begin position="276"/>
        <end position="296"/>
    </location>
</feature>
<dbReference type="GO" id="GO:0043130">
    <property type="term" value="F:ubiquitin binding"/>
    <property type="evidence" value="ECO:0007669"/>
    <property type="project" value="InterPro"/>
</dbReference>
<accession>A0A507EKT9</accession>
<dbReference type="OrthoDB" id="10255964at2759"/>
<dbReference type="InterPro" id="IPR036028">
    <property type="entry name" value="SH3-like_dom_sf"/>
</dbReference>
<evidence type="ECO:0000256" key="12">
    <source>
        <dbReference type="SAM" id="MobiDB-lite"/>
    </source>
</evidence>
<evidence type="ECO:0000256" key="11">
    <source>
        <dbReference type="PROSITE-ProRule" id="PRU00192"/>
    </source>
</evidence>
<comment type="similarity">
    <text evidence="3">Belongs to the STAM family.</text>
</comment>
<dbReference type="GO" id="GO:0010008">
    <property type="term" value="C:endosome membrane"/>
    <property type="evidence" value="ECO:0007669"/>
    <property type="project" value="UniProtKB-SubCell"/>
</dbReference>
<dbReference type="AlphaFoldDB" id="A0A507EKT9"/>
<feature type="compositionally biased region" description="Pro residues" evidence="12">
    <location>
        <begin position="527"/>
        <end position="542"/>
    </location>
</feature>
<dbReference type="Gene3D" id="1.20.5.1940">
    <property type="match status" value="1"/>
</dbReference>
<evidence type="ECO:0000256" key="1">
    <source>
        <dbReference type="ARBA" id="ARBA00002654"/>
    </source>
</evidence>
<gene>
    <name evidence="15" type="ORF">CcCBS67573_g08295</name>
</gene>
<comment type="caution">
    <text evidence="15">The sequence shown here is derived from an EMBL/GenBank/DDBJ whole genome shotgun (WGS) entry which is preliminary data.</text>
</comment>
<dbReference type="SUPFAM" id="SSF48464">
    <property type="entry name" value="ENTH/VHS domain"/>
    <property type="match status" value="1"/>
</dbReference>
<dbReference type="GO" id="GO:0035091">
    <property type="term" value="F:phosphatidylinositol binding"/>
    <property type="evidence" value="ECO:0007669"/>
    <property type="project" value="InterPro"/>
</dbReference>
<dbReference type="InterPro" id="IPR003903">
    <property type="entry name" value="UIM_dom"/>
</dbReference>
<feature type="domain" description="SH3" evidence="13">
    <location>
        <begin position="337"/>
        <end position="397"/>
    </location>
</feature>
<dbReference type="InterPro" id="IPR050670">
    <property type="entry name" value="STAM"/>
</dbReference>
<comment type="function">
    <text evidence="1">Component of the ESCRT-0 complex which is the sorting receptor for ubiquitinated cargo proteins at the multivesicular body (MVB).</text>
</comment>
<evidence type="ECO:0000256" key="5">
    <source>
        <dbReference type="ARBA" id="ARBA00018978"/>
    </source>
</evidence>
<dbReference type="CDD" id="cd16978">
    <property type="entry name" value="VHS_HSE1"/>
    <property type="match status" value="1"/>
</dbReference>
<dbReference type="InterPro" id="IPR004152">
    <property type="entry name" value="GAT_dom"/>
</dbReference>
<evidence type="ECO:0000256" key="2">
    <source>
        <dbReference type="ARBA" id="ARBA00004125"/>
    </source>
</evidence>
<evidence type="ECO:0000256" key="6">
    <source>
        <dbReference type="ARBA" id="ARBA00022443"/>
    </source>
</evidence>
<keyword evidence="6 11" id="KW-0728">SH3 domain</keyword>
<sequence>MIRGLGAETARNSRGNTPIAVLNVAARLVAQCGLEHFRVTAVAEMTRNALLLVCLRSKCIQDEILLAFVLLVSLFVQLSFQIVAEALKRTDVKENEFIGLLSVIRGGLEIQFKKWKHLFARCVTTQPDQSPVTPPHTLLGLENGNRAEKATDEKQTRENWALFIRICDNANVSSDKAREAVSALSKRIVHSNANVSLFALTLANSLVQTCSIKVHREISSRVFVDAITRHLMSSGVHMTVKLRILEMLQSWAIAFKDKPELGYLVDAYNQLKRQGLNFPDPDAKPDSAKKSASQLAKEQEDDEIELALALSMSADEQKKHSRNSAPPAPAQTPTARNPICRVRALYDFPGLEEGELRLALNDIVNVHDDTTFKEWWKGECGGRVGIFPSNYVERIEGNAAPAATTSGSTGDDVQDVQKVERFVGLLANLRPGESLSENARVQELYHAILVMRPKLLADLEGARSKQDELVQLNDRFTNACSTYHKLMDASLAAQRAAYQQQPQYSQQYGGYPQQAPAAGYAAGPQSYPQPPQQYGGPPPPGPQYQQNFAAPPQNGGYYQQ</sequence>
<reference evidence="15 16" key="1">
    <citation type="journal article" date="2019" name="Sci. Rep.">
        <title>Comparative genomics of chytrid fungi reveal insights into the obligate biotrophic and pathogenic lifestyle of Synchytrium endobioticum.</title>
        <authorList>
            <person name="van de Vossenberg B.T.L.H."/>
            <person name="Warris S."/>
            <person name="Nguyen H.D.T."/>
            <person name="van Gent-Pelzer M.P.E."/>
            <person name="Joly D.L."/>
            <person name="van de Geest H.C."/>
            <person name="Bonants P.J.M."/>
            <person name="Smith D.S."/>
            <person name="Levesque C.A."/>
            <person name="van der Lee T.A.J."/>
        </authorList>
    </citation>
    <scope>NUCLEOTIDE SEQUENCE [LARGE SCALE GENOMIC DNA]</scope>
    <source>
        <strain evidence="15 16">CBS 675.73</strain>
    </source>
</reference>
<evidence type="ECO:0000313" key="15">
    <source>
        <dbReference type="EMBL" id="TPX64869.1"/>
    </source>
</evidence>
<dbReference type="STRING" id="246404.A0A507EKT9"/>
<dbReference type="Gene3D" id="2.30.30.40">
    <property type="entry name" value="SH3 Domains"/>
    <property type="match status" value="1"/>
</dbReference>
<comment type="subcellular location">
    <subcellularLocation>
        <location evidence="2">Endosome membrane</location>
        <topology evidence="2">Peripheral membrane protein</topology>
        <orientation evidence="2">Cytoplasmic side</orientation>
    </subcellularLocation>
</comment>
<feature type="domain" description="VHS" evidence="14">
    <location>
        <begin position="150"/>
        <end position="279"/>
    </location>
</feature>
<dbReference type="Proteomes" id="UP000320333">
    <property type="component" value="Unassembled WGS sequence"/>
</dbReference>
<evidence type="ECO:0000259" key="14">
    <source>
        <dbReference type="PROSITE" id="PS50179"/>
    </source>
</evidence>
<protein>
    <recommendedName>
        <fullName evidence="4">Class E vacuolar protein-sorting machinery protein HSE1</fullName>
    </recommendedName>
    <alternativeName>
        <fullName evidence="5">Class E vacuolar protein-sorting machinery protein hse1</fullName>
    </alternativeName>
</protein>
<feature type="region of interest" description="Disordered" evidence="12">
    <location>
        <begin position="315"/>
        <end position="335"/>
    </location>
</feature>
<dbReference type="GO" id="GO:0043328">
    <property type="term" value="P:protein transport to vacuole involved in ubiquitin-dependent protein catabolic process via the multivesicular body sorting pathway"/>
    <property type="evidence" value="ECO:0007669"/>
    <property type="project" value="TreeGrafter"/>
</dbReference>
<dbReference type="Pfam" id="PF00018">
    <property type="entry name" value="SH3_1"/>
    <property type="match status" value="1"/>
</dbReference>
<keyword evidence="7" id="KW-0813">Transport</keyword>
<dbReference type="InterPro" id="IPR001452">
    <property type="entry name" value="SH3_domain"/>
</dbReference>
<dbReference type="Pfam" id="PF00790">
    <property type="entry name" value="VHS"/>
    <property type="match status" value="1"/>
</dbReference>
<keyword evidence="8" id="KW-0967">Endosome</keyword>
<proteinExistence type="inferred from homology"/>
<dbReference type="GO" id="GO:0033565">
    <property type="term" value="C:ESCRT-0 complex"/>
    <property type="evidence" value="ECO:0007669"/>
    <property type="project" value="TreeGrafter"/>
</dbReference>
<evidence type="ECO:0000259" key="13">
    <source>
        <dbReference type="PROSITE" id="PS50002"/>
    </source>
</evidence>